<proteinExistence type="predicted"/>
<dbReference type="Proteomes" id="UP001460270">
    <property type="component" value="Unassembled WGS sequence"/>
</dbReference>
<comment type="caution">
    <text evidence="3">The sequence shown here is derived from an EMBL/GenBank/DDBJ whole genome shotgun (WGS) entry which is preliminary data.</text>
</comment>
<evidence type="ECO:0000256" key="1">
    <source>
        <dbReference type="SAM" id="MobiDB-lite"/>
    </source>
</evidence>
<feature type="region of interest" description="Disordered" evidence="1">
    <location>
        <begin position="37"/>
        <end position="59"/>
    </location>
</feature>
<feature type="transmembrane region" description="Helical" evidence="2">
    <location>
        <begin position="90"/>
        <end position="107"/>
    </location>
</feature>
<keyword evidence="2" id="KW-1133">Transmembrane helix</keyword>
<keyword evidence="2" id="KW-0472">Membrane</keyword>
<protein>
    <submittedName>
        <fullName evidence="3">Uncharacterized protein</fullName>
    </submittedName>
</protein>
<keyword evidence="4" id="KW-1185">Reference proteome</keyword>
<sequence>MREREKEKVNDKEGTGKGSWVRERKIRAGRLWGEKEREREKEIESEKHTYRERERERITSKRCRRSLPELVLGRGPEPGRAEAASNRTRNASLLLLLSSLLFLPAFTSERHNLATGNATAS</sequence>
<organism evidence="3 4">
    <name type="scientific">Mugilogobius chulae</name>
    <name type="common">yellowstripe goby</name>
    <dbReference type="NCBI Taxonomy" id="88201"/>
    <lineage>
        <taxon>Eukaryota</taxon>
        <taxon>Metazoa</taxon>
        <taxon>Chordata</taxon>
        <taxon>Craniata</taxon>
        <taxon>Vertebrata</taxon>
        <taxon>Euteleostomi</taxon>
        <taxon>Actinopterygii</taxon>
        <taxon>Neopterygii</taxon>
        <taxon>Teleostei</taxon>
        <taxon>Neoteleostei</taxon>
        <taxon>Acanthomorphata</taxon>
        <taxon>Gobiaria</taxon>
        <taxon>Gobiiformes</taxon>
        <taxon>Gobioidei</taxon>
        <taxon>Gobiidae</taxon>
        <taxon>Gobionellinae</taxon>
        <taxon>Mugilogobius</taxon>
    </lineage>
</organism>
<keyword evidence="2" id="KW-0812">Transmembrane</keyword>
<dbReference type="EMBL" id="JBBPFD010000014">
    <property type="protein sequence ID" value="KAK7899368.1"/>
    <property type="molecule type" value="Genomic_DNA"/>
</dbReference>
<evidence type="ECO:0000256" key="2">
    <source>
        <dbReference type="SAM" id="Phobius"/>
    </source>
</evidence>
<evidence type="ECO:0000313" key="4">
    <source>
        <dbReference type="Proteomes" id="UP001460270"/>
    </source>
</evidence>
<gene>
    <name evidence="3" type="ORF">WMY93_020221</name>
</gene>
<dbReference type="AlphaFoldDB" id="A0AAW0NHL0"/>
<reference evidence="4" key="1">
    <citation type="submission" date="2024-04" db="EMBL/GenBank/DDBJ databases">
        <title>Salinicola lusitanus LLJ914,a marine bacterium isolated from the Okinawa Trough.</title>
        <authorList>
            <person name="Li J."/>
        </authorList>
    </citation>
    <scope>NUCLEOTIDE SEQUENCE [LARGE SCALE GENOMIC DNA]</scope>
</reference>
<feature type="region of interest" description="Disordered" evidence="1">
    <location>
        <begin position="1"/>
        <end position="20"/>
    </location>
</feature>
<name>A0AAW0NHL0_9GOBI</name>
<evidence type="ECO:0000313" key="3">
    <source>
        <dbReference type="EMBL" id="KAK7899368.1"/>
    </source>
</evidence>
<accession>A0AAW0NHL0</accession>